<evidence type="ECO:0000313" key="9">
    <source>
        <dbReference type="Proteomes" id="UP000554144"/>
    </source>
</evidence>
<dbReference type="InterPro" id="IPR052159">
    <property type="entry name" value="Competence_DNA_uptake"/>
</dbReference>
<evidence type="ECO:0000256" key="4">
    <source>
        <dbReference type="ARBA" id="ARBA00022989"/>
    </source>
</evidence>
<dbReference type="InterPro" id="IPR035681">
    <property type="entry name" value="ComA-like_MBL"/>
</dbReference>
<keyword evidence="3 6" id="KW-0812">Transmembrane</keyword>
<keyword evidence="4 6" id="KW-1133">Transmembrane helix</keyword>
<feature type="transmembrane region" description="Helical" evidence="6">
    <location>
        <begin position="407"/>
        <end position="430"/>
    </location>
</feature>
<dbReference type="CDD" id="cd07731">
    <property type="entry name" value="ComA-like_MBL-fold"/>
    <property type="match status" value="1"/>
</dbReference>
<feature type="transmembrane region" description="Helical" evidence="6">
    <location>
        <begin position="54"/>
        <end position="73"/>
    </location>
</feature>
<dbReference type="Pfam" id="PF13567">
    <property type="entry name" value="DUF4131"/>
    <property type="match status" value="1"/>
</dbReference>
<protein>
    <submittedName>
        <fullName evidence="8">DNA internalization-related competence protein ComEC/Rec2</fullName>
    </submittedName>
</protein>
<evidence type="ECO:0000256" key="3">
    <source>
        <dbReference type="ARBA" id="ARBA00022692"/>
    </source>
</evidence>
<feature type="transmembrane region" description="Helical" evidence="6">
    <location>
        <begin position="262"/>
        <end position="283"/>
    </location>
</feature>
<evidence type="ECO:0000256" key="6">
    <source>
        <dbReference type="SAM" id="Phobius"/>
    </source>
</evidence>
<dbReference type="Gene3D" id="3.60.15.10">
    <property type="entry name" value="Ribonuclease Z/Hydroxyacylglutathione hydrolase-like"/>
    <property type="match status" value="1"/>
</dbReference>
<dbReference type="AlphaFoldDB" id="A0A853H2Y2"/>
<evidence type="ECO:0000256" key="5">
    <source>
        <dbReference type="ARBA" id="ARBA00023136"/>
    </source>
</evidence>
<dbReference type="InterPro" id="IPR004477">
    <property type="entry name" value="ComEC_N"/>
</dbReference>
<dbReference type="PANTHER" id="PTHR30619">
    <property type="entry name" value="DNA INTERNALIZATION/COMPETENCE PROTEIN COMEC/REC2"/>
    <property type="match status" value="1"/>
</dbReference>
<keyword evidence="5 6" id="KW-0472">Membrane</keyword>
<keyword evidence="9" id="KW-1185">Reference proteome</keyword>
<gene>
    <name evidence="8" type="ORF">H0A62_11280</name>
</gene>
<dbReference type="Pfam" id="PF03772">
    <property type="entry name" value="Competence"/>
    <property type="match status" value="1"/>
</dbReference>
<accession>A0A853H2Y2</accession>
<name>A0A853H2Y2_9BURK</name>
<reference evidence="8 9" key="1">
    <citation type="submission" date="2020-07" db="EMBL/GenBank/DDBJ databases">
        <title>Taxonomic revisions and descriptions of new bacterial species based on genomic comparisons in the high-G+C-content subgroup of the family Alcaligenaceae.</title>
        <authorList>
            <person name="Szabo A."/>
            <person name="Felfoldi T."/>
        </authorList>
    </citation>
    <scope>NUCLEOTIDE SEQUENCE [LARGE SCALE GENOMIC DNA]</scope>
    <source>
        <strain evidence="8 9">DSM 25667</strain>
    </source>
</reference>
<keyword evidence="2" id="KW-1003">Cell membrane</keyword>
<dbReference type="InterPro" id="IPR025405">
    <property type="entry name" value="DUF4131"/>
</dbReference>
<dbReference type="GO" id="GO:0005886">
    <property type="term" value="C:plasma membrane"/>
    <property type="evidence" value="ECO:0007669"/>
    <property type="project" value="UniProtKB-SubCell"/>
</dbReference>
<feature type="transmembrane region" description="Helical" evidence="6">
    <location>
        <begin position="470"/>
        <end position="494"/>
    </location>
</feature>
<feature type="transmembrane region" description="Helical" evidence="6">
    <location>
        <begin position="303"/>
        <end position="322"/>
    </location>
</feature>
<dbReference type="Pfam" id="PF00753">
    <property type="entry name" value="Lactamase_B"/>
    <property type="match status" value="1"/>
</dbReference>
<proteinExistence type="predicted"/>
<dbReference type="Proteomes" id="UP000554144">
    <property type="component" value="Unassembled WGS sequence"/>
</dbReference>
<dbReference type="EMBL" id="JACCEV010000002">
    <property type="protein sequence ID" value="NYT86189.1"/>
    <property type="molecule type" value="Genomic_DNA"/>
</dbReference>
<dbReference type="PANTHER" id="PTHR30619:SF1">
    <property type="entry name" value="RECOMBINATION PROTEIN 2"/>
    <property type="match status" value="1"/>
</dbReference>
<dbReference type="NCBIfam" id="TIGR00361">
    <property type="entry name" value="ComEC_Rec2"/>
    <property type="match status" value="1"/>
</dbReference>
<dbReference type="InterPro" id="IPR001279">
    <property type="entry name" value="Metallo-B-lactamas"/>
</dbReference>
<comment type="caution">
    <text evidence="8">The sequence shown here is derived from an EMBL/GenBank/DDBJ whole genome shotgun (WGS) entry which is preliminary data.</text>
</comment>
<dbReference type="InterPro" id="IPR036866">
    <property type="entry name" value="RibonucZ/Hydroxyglut_hydro"/>
</dbReference>
<dbReference type="OrthoDB" id="9761531at2"/>
<dbReference type="NCBIfam" id="TIGR00360">
    <property type="entry name" value="ComEC_N-term"/>
    <property type="match status" value="1"/>
</dbReference>
<comment type="subcellular location">
    <subcellularLocation>
        <location evidence="1">Cell membrane</location>
        <topology evidence="1">Multi-pass membrane protein</topology>
    </subcellularLocation>
</comment>
<feature type="domain" description="Metallo-beta-lactamase" evidence="7">
    <location>
        <begin position="562"/>
        <end position="771"/>
    </location>
</feature>
<feature type="transmembrane region" description="Helical" evidence="6">
    <location>
        <begin position="29"/>
        <end position="47"/>
    </location>
</feature>
<dbReference type="GO" id="GO:0030420">
    <property type="term" value="P:establishment of competence for transformation"/>
    <property type="evidence" value="ECO:0007669"/>
    <property type="project" value="InterPro"/>
</dbReference>
<feature type="transmembrane region" description="Helical" evidence="6">
    <location>
        <begin position="501"/>
        <end position="523"/>
    </location>
</feature>
<dbReference type="SUPFAM" id="SSF56281">
    <property type="entry name" value="Metallo-hydrolase/oxidoreductase"/>
    <property type="match status" value="1"/>
</dbReference>
<evidence type="ECO:0000256" key="2">
    <source>
        <dbReference type="ARBA" id="ARBA00022475"/>
    </source>
</evidence>
<organism evidence="8 9">
    <name type="scientific">Pollutimonas harenae</name>
    <dbReference type="NCBI Taxonomy" id="657015"/>
    <lineage>
        <taxon>Bacteria</taxon>
        <taxon>Pseudomonadati</taxon>
        <taxon>Pseudomonadota</taxon>
        <taxon>Betaproteobacteria</taxon>
        <taxon>Burkholderiales</taxon>
        <taxon>Alcaligenaceae</taxon>
        <taxon>Pollutimonas</taxon>
    </lineage>
</organism>
<evidence type="ECO:0000256" key="1">
    <source>
        <dbReference type="ARBA" id="ARBA00004651"/>
    </source>
</evidence>
<feature type="transmembrane region" description="Helical" evidence="6">
    <location>
        <begin position="351"/>
        <end position="374"/>
    </location>
</feature>
<dbReference type="SMART" id="SM00849">
    <property type="entry name" value="Lactamase_B"/>
    <property type="match status" value="1"/>
</dbReference>
<evidence type="ECO:0000259" key="7">
    <source>
        <dbReference type="SMART" id="SM00849"/>
    </source>
</evidence>
<dbReference type="RefSeq" id="WP_130039715.1">
    <property type="nucleotide sequence ID" value="NZ_JACCEV010000002.1"/>
</dbReference>
<evidence type="ECO:0000313" key="8">
    <source>
        <dbReference type="EMBL" id="NYT86189.1"/>
    </source>
</evidence>
<sequence length="830" mass="90793">MTGRMSLLAFVAASGAVHGLPHMPERPFVLGLCVVAILCTAIVAWRVPRQHRWLVLAPLWMAMAGFLLTVARVEHRLNDKLHAINENKVSRVVLRIAALPRLGSDNRQFEAEVISSIPEGVPSRIQVSWTAGQWAGPYGQADRSPTPFPELVPGQVWRMALTLKPPHGTRNPLAFDYESYAFAHGIRALGSVRGTPKFLYDQPWASLPVVAQRARHAVRSAMQPYLQDKRYGAVLLALAIGDQASVEASDWLVFNRSGITHLVSISGSHITMIAALGGLLTLFLWRRMRWRGQAWAERLPAQVAAALVALLVAWLYCLLAGWGVPARRTFFMLAVISLMYILRIPTTPFRILTLVAFVVVLLDPWALLASGFWLSFGAVYVLVSSGGWHGQAPGPKELKWQQRIPKFLATATRLQLAITVGLMPLLAVIFHEVSIVSPLVNAYAIPIISLVVTPLALLLAGTAMVPGLAFVAQACAGLGHAALDAIMVPTVWLSEFKASSLYVAAAPLWLTIIAMLGLAWATLPYGIPGRYLAWLLVTPALLWWPARPPEGSWDLHALDVGQGSAVLIQTRHHALLFDAGLRSSATSDVGARIIWPFLRSQGVRQLGALIVSHADIDHIGGVRSVLEAVPVAQTYSSFDLLSYLKREARLLGVPDQLPPLPHAMSSCVYGMNWHIDGVTFEFLWPMAANTQASKPTSGKARNAQACVLRVRGRHHTALLTADIGSRQEAFLVDRGLGKADVVMAAHHGSKTSSSVGFVGETQAVHVVAQAGAWNRYGHPAESIQTRWEASGAQFWRTDRHGAISLHSREAGLRVRSERLASPRYWQHYWP</sequence>
<dbReference type="InterPro" id="IPR004797">
    <property type="entry name" value="Competence_ComEC/Rec2"/>
</dbReference>
<feature type="transmembrane region" description="Helical" evidence="6">
    <location>
        <begin position="442"/>
        <end position="464"/>
    </location>
</feature>